<evidence type="ECO:0000313" key="2">
    <source>
        <dbReference type="EMBL" id="KAJ7609136.1"/>
    </source>
</evidence>
<feature type="coiled-coil region" evidence="1">
    <location>
        <begin position="60"/>
        <end position="90"/>
    </location>
</feature>
<proteinExistence type="predicted"/>
<organism evidence="2 3">
    <name type="scientific">Roridomyces roridus</name>
    <dbReference type="NCBI Taxonomy" id="1738132"/>
    <lineage>
        <taxon>Eukaryota</taxon>
        <taxon>Fungi</taxon>
        <taxon>Dikarya</taxon>
        <taxon>Basidiomycota</taxon>
        <taxon>Agaricomycotina</taxon>
        <taxon>Agaricomycetes</taxon>
        <taxon>Agaricomycetidae</taxon>
        <taxon>Agaricales</taxon>
        <taxon>Marasmiineae</taxon>
        <taxon>Mycenaceae</taxon>
        <taxon>Roridomyces</taxon>
    </lineage>
</organism>
<dbReference type="Gene3D" id="1.20.1280.50">
    <property type="match status" value="1"/>
</dbReference>
<accession>A0AAD7B3R0</accession>
<protein>
    <recommendedName>
        <fullName evidence="4">F-box domain-containing protein</fullName>
    </recommendedName>
</protein>
<keyword evidence="3" id="KW-1185">Reference proteome</keyword>
<reference evidence="2" key="1">
    <citation type="submission" date="2023-03" db="EMBL/GenBank/DDBJ databases">
        <title>Massive genome expansion in bonnet fungi (Mycena s.s.) driven by repeated elements and novel gene families across ecological guilds.</title>
        <authorList>
            <consortium name="Lawrence Berkeley National Laboratory"/>
            <person name="Harder C.B."/>
            <person name="Miyauchi S."/>
            <person name="Viragh M."/>
            <person name="Kuo A."/>
            <person name="Thoen E."/>
            <person name="Andreopoulos B."/>
            <person name="Lu D."/>
            <person name="Skrede I."/>
            <person name="Drula E."/>
            <person name="Henrissat B."/>
            <person name="Morin E."/>
            <person name="Kohler A."/>
            <person name="Barry K."/>
            <person name="LaButti K."/>
            <person name="Morin E."/>
            <person name="Salamov A."/>
            <person name="Lipzen A."/>
            <person name="Mereny Z."/>
            <person name="Hegedus B."/>
            <person name="Baldrian P."/>
            <person name="Stursova M."/>
            <person name="Weitz H."/>
            <person name="Taylor A."/>
            <person name="Grigoriev I.V."/>
            <person name="Nagy L.G."/>
            <person name="Martin F."/>
            <person name="Kauserud H."/>
        </authorList>
    </citation>
    <scope>NUCLEOTIDE SEQUENCE</scope>
    <source>
        <strain evidence="2">9284</strain>
    </source>
</reference>
<dbReference type="EMBL" id="JARKIF010000042">
    <property type="protein sequence ID" value="KAJ7609136.1"/>
    <property type="molecule type" value="Genomic_DNA"/>
</dbReference>
<feature type="non-terminal residue" evidence="2">
    <location>
        <position position="283"/>
    </location>
</feature>
<name>A0AAD7B3R0_9AGAR</name>
<keyword evidence="1" id="KW-0175">Coiled coil</keyword>
<comment type="caution">
    <text evidence="2">The sequence shown here is derived from an EMBL/GenBank/DDBJ whole genome shotgun (WGS) entry which is preliminary data.</text>
</comment>
<dbReference type="Proteomes" id="UP001221142">
    <property type="component" value="Unassembled WGS sequence"/>
</dbReference>
<evidence type="ECO:0000256" key="1">
    <source>
        <dbReference type="SAM" id="Coils"/>
    </source>
</evidence>
<evidence type="ECO:0008006" key="4">
    <source>
        <dbReference type="Google" id="ProtNLM"/>
    </source>
</evidence>
<dbReference type="AlphaFoldDB" id="A0AAD7B3R0"/>
<sequence length="283" mass="32281">GLKPGPEHHYLRCQSRRLPVSGTGHESHLQRSSVLHTPPKSCKFQRAPNAVEEGFFRDAVLKTGARLAQIEEQIQALKAERAQLRDRQRQNHSILSALRRLPPEILAEIFVGTLRPTDELEGDVSDMKTSPWVLTQVSSRWRNVSVSTPSLWCNISAIYGGSPGEFPEPRLEMVRTQVERTKWNLKIQFYPSESHDPARQVELFQFLASHSARWEQLDIHVAAALIPHLAQLRGSLPALRRLWIQYDAPDSEMEENPLDCFELASSLFDIGIENRSRFIPIRV</sequence>
<gene>
    <name evidence="2" type="ORF">FB45DRAFT_375670</name>
</gene>
<evidence type="ECO:0000313" key="3">
    <source>
        <dbReference type="Proteomes" id="UP001221142"/>
    </source>
</evidence>